<gene>
    <name evidence="3" type="ORF">ACEZDJ_12240</name>
</gene>
<dbReference type="Gene3D" id="3.40.710.10">
    <property type="entry name" value="DD-peptidase/beta-lactamase superfamily"/>
    <property type="match status" value="1"/>
</dbReference>
<keyword evidence="4" id="KW-1185">Reference proteome</keyword>
<evidence type="ECO:0000259" key="2">
    <source>
        <dbReference type="Pfam" id="PF00144"/>
    </source>
</evidence>
<feature type="domain" description="Beta-lactamase-related" evidence="2">
    <location>
        <begin position="42"/>
        <end position="371"/>
    </location>
</feature>
<dbReference type="Proteomes" id="UP001592528">
    <property type="component" value="Unassembled WGS sequence"/>
</dbReference>
<feature type="chain" id="PRO_5046712457" evidence="1">
    <location>
        <begin position="23"/>
        <end position="377"/>
    </location>
</feature>
<dbReference type="PANTHER" id="PTHR46825">
    <property type="entry name" value="D-ALANYL-D-ALANINE-CARBOXYPEPTIDASE/ENDOPEPTIDASE AMPH"/>
    <property type="match status" value="1"/>
</dbReference>
<dbReference type="EC" id="3.-.-.-" evidence="3"/>
<name>A0ABV6UKS0_9ACTN</name>
<organism evidence="3 4">
    <name type="scientific">Streptacidiphilus cavernicola</name>
    <dbReference type="NCBI Taxonomy" id="3342716"/>
    <lineage>
        <taxon>Bacteria</taxon>
        <taxon>Bacillati</taxon>
        <taxon>Actinomycetota</taxon>
        <taxon>Actinomycetes</taxon>
        <taxon>Kitasatosporales</taxon>
        <taxon>Streptomycetaceae</taxon>
        <taxon>Streptacidiphilus</taxon>
    </lineage>
</organism>
<protein>
    <submittedName>
        <fullName evidence="3">Serine hydrolase domain-containing protein</fullName>
        <ecNumber evidence="3">3.-.-.-</ecNumber>
    </submittedName>
</protein>
<keyword evidence="3" id="KW-0378">Hydrolase</keyword>
<dbReference type="GO" id="GO:0016787">
    <property type="term" value="F:hydrolase activity"/>
    <property type="evidence" value="ECO:0007669"/>
    <property type="project" value="UniProtKB-KW"/>
</dbReference>
<comment type="caution">
    <text evidence="3">The sequence shown here is derived from an EMBL/GenBank/DDBJ whole genome shotgun (WGS) entry which is preliminary data.</text>
</comment>
<dbReference type="InterPro" id="IPR001466">
    <property type="entry name" value="Beta-lactam-related"/>
</dbReference>
<sequence length="377" mass="38999">MRTRMIAVCAALVAVAVGTTGAAPRASAADAPATRYGEVQAILQRLTTVDGAPGALADIGAGGSRTVLTSGVADLATGAPVAADSRFRIGSMTKMFVATVVLQLVAEHRVDLDAPIERYLPGLVRDNGNDGRDITVRQLLQHTSGLPDYVDYLSEDSILADPLAHYSPRQLVSTALAHPRLFAPGTGWSYSNTDYVLAGLLIRAVTGHAYGQEIDRRIIKPLGLHDTSVPVDRSAIPGTHPHGYAEVTAADPVDVTAFNPSVAFASGAMISSGADMDRFLGALLQGRLLPPAELRAMQTTTPTGDASGSGYGLGLQSTPLPCGGVFWGHDGGIFGFETMSGATPDGRQVTVMVNLNPGGTAAQDADIQAAVTAALCE</sequence>
<dbReference type="SUPFAM" id="SSF56601">
    <property type="entry name" value="beta-lactamase/transpeptidase-like"/>
    <property type="match status" value="1"/>
</dbReference>
<evidence type="ECO:0000256" key="1">
    <source>
        <dbReference type="SAM" id="SignalP"/>
    </source>
</evidence>
<accession>A0ABV6UKS0</accession>
<keyword evidence="1" id="KW-0732">Signal</keyword>
<feature type="signal peptide" evidence="1">
    <location>
        <begin position="1"/>
        <end position="22"/>
    </location>
</feature>
<dbReference type="RefSeq" id="WP_030252789.1">
    <property type="nucleotide sequence ID" value="NZ_JBHEZZ010000005.1"/>
</dbReference>
<dbReference type="InterPro" id="IPR050491">
    <property type="entry name" value="AmpC-like"/>
</dbReference>
<dbReference type="Pfam" id="PF00144">
    <property type="entry name" value="Beta-lactamase"/>
    <property type="match status" value="1"/>
</dbReference>
<proteinExistence type="predicted"/>
<evidence type="ECO:0000313" key="3">
    <source>
        <dbReference type="EMBL" id="MFC1402056.1"/>
    </source>
</evidence>
<dbReference type="EMBL" id="JBHEZZ010000005">
    <property type="protein sequence ID" value="MFC1402056.1"/>
    <property type="molecule type" value="Genomic_DNA"/>
</dbReference>
<dbReference type="InterPro" id="IPR012338">
    <property type="entry name" value="Beta-lactam/transpept-like"/>
</dbReference>
<evidence type="ECO:0000313" key="4">
    <source>
        <dbReference type="Proteomes" id="UP001592528"/>
    </source>
</evidence>
<dbReference type="PANTHER" id="PTHR46825:SF7">
    <property type="entry name" value="D-ALANYL-D-ALANINE CARBOXYPEPTIDASE"/>
    <property type="match status" value="1"/>
</dbReference>
<reference evidence="3 4" key="1">
    <citation type="submission" date="2024-09" db="EMBL/GenBank/DDBJ databases">
        <authorList>
            <person name="Lee S.D."/>
        </authorList>
    </citation>
    <scope>NUCLEOTIDE SEQUENCE [LARGE SCALE GENOMIC DNA]</scope>
    <source>
        <strain evidence="3 4">N1-5</strain>
    </source>
</reference>